<proteinExistence type="predicted"/>
<name>A0AAV7FAK6_ARIFI</name>
<protein>
    <submittedName>
        <fullName evidence="1">Uncharacterized protein</fullName>
    </submittedName>
</protein>
<organism evidence="1 2">
    <name type="scientific">Aristolochia fimbriata</name>
    <name type="common">White veined hardy Dutchman's pipe vine</name>
    <dbReference type="NCBI Taxonomy" id="158543"/>
    <lineage>
        <taxon>Eukaryota</taxon>
        <taxon>Viridiplantae</taxon>
        <taxon>Streptophyta</taxon>
        <taxon>Embryophyta</taxon>
        <taxon>Tracheophyta</taxon>
        <taxon>Spermatophyta</taxon>
        <taxon>Magnoliopsida</taxon>
        <taxon>Magnoliidae</taxon>
        <taxon>Piperales</taxon>
        <taxon>Aristolochiaceae</taxon>
        <taxon>Aristolochia</taxon>
    </lineage>
</organism>
<evidence type="ECO:0000313" key="1">
    <source>
        <dbReference type="EMBL" id="KAG9458225.1"/>
    </source>
</evidence>
<keyword evidence="2" id="KW-1185">Reference proteome</keyword>
<comment type="caution">
    <text evidence="1">The sequence shown here is derived from an EMBL/GenBank/DDBJ whole genome shotgun (WGS) entry which is preliminary data.</text>
</comment>
<reference evidence="1 2" key="1">
    <citation type="submission" date="2021-07" db="EMBL/GenBank/DDBJ databases">
        <title>The Aristolochia fimbriata genome: insights into angiosperm evolution, floral development and chemical biosynthesis.</title>
        <authorList>
            <person name="Jiao Y."/>
        </authorList>
    </citation>
    <scope>NUCLEOTIDE SEQUENCE [LARGE SCALE GENOMIC DNA]</scope>
    <source>
        <strain evidence="1">IBCAS-2021</strain>
        <tissue evidence="1">Leaf</tissue>
    </source>
</reference>
<sequence length="98" mass="11246">MTSATCEIIWLNVFLEDMGIQPTVPMKLFCDNQEAIHIASNLVFLERTKHIEVDCHFVCEIMQKKIITTHVPSLNQDADIFSKALGKYRFFCILNNLG</sequence>
<evidence type="ECO:0000313" key="2">
    <source>
        <dbReference type="Proteomes" id="UP000825729"/>
    </source>
</evidence>
<dbReference type="PANTHER" id="PTHR11439:SF470">
    <property type="entry name" value="CYSTEINE-RICH RLK (RECEPTOR-LIKE PROTEIN KINASE) 8"/>
    <property type="match status" value="1"/>
</dbReference>
<dbReference type="CDD" id="cd09272">
    <property type="entry name" value="RNase_HI_RT_Ty1"/>
    <property type="match status" value="1"/>
</dbReference>
<dbReference type="AlphaFoldDB" id="A0AAV7FAK6"/>
<accession>A0AAV7FAK6</accession>
<dbReference type="Proteomes" id="UP000825729">
    <property type="component" value="Unassembled WGS sequence"/>
</dbReference>
<dbReference type="EMBL" id="JAINDJ010000002">
    <property type="protein sequence ID" value="KAG9458225.1"/>
    <property type="molecule type" value="Genomic_DNA"/>
</dbReference>
<gene>
    <name evidence="1" type="ORF">H6P81_002733</name>
</gene>
<dbReference type="PANTHER" id="PTHR11439">
    <property type="entry name" value="GAG-POL-RELATED RETROTRANSPOSON"/>
    <property type="match status" value="1"/>
</dbReference>